<dbReference type="KEGG" id="mspg:F6B93_12290"/>
<dbReference type="Gene3D" id="2.60.40.290">
    <property type="match status" value="1"/>
</dbReference>
<dbReference type="RefSeq" id="WP_211699447.1">
    <property type="nucleotide sequence ID" value="NZ_CP046600.1"/>
</dbReference>
<dbReference type="InterPro" id="IPR008965">
    <property type="entry name" value="CBM2/CBM3_carb-bd_dom_sf"/>
</dbReference>
<dbReference type="GO" id="GO:0030247">
    <property type="term" value="F:polysaccharide binding"/>
    <property type="evidence" value="ECO:0007669"/>
    <property type="project" value="UniProtKB-UniRule"/>
</dbReference>
<dbReference type="InterPro" id="IPR001919">
    <property type="entry name" value="CBD2"/>
</dbReference>
<accession>A0A975PZ03</accession>
<dbReference type="AlphaFoldDB" id="A0A975PZ03"/>
<protein>
    <recommendedName>
        <fullName evidence="2">CBM2 domain-containing protein</fullName>
    </recommendedName>
</protein>
<sequence>MAGLKNRVERWRTALHVTVPASIVAMMVTILGLTITPVAHAAAARATLSVSSTWQTGFIAHFTVTNSSAVPLSDWKLEFDMPVGQSISHAWSSTLTRSGTHYVLTGANWNRVIAPFGSTTAGFRGVLSGTYTPPSNCVLNGRYPCTVA</sequence>
<dbReference type="GO" id="GO:0004553">
    <property type="term" value="F:hydrolase activity, hydrolyzing O-glycosyl compounds"/>
    <property type="evidence" value="ECO:0007669"/>
    <property type="project" value="InterPro"/>
</dbReference>
<organism evidence="3 4">
    <name type="scientific">Mycobacterium spongiae</name>
    <dbReference type="NCBI Taxonomy" id="886343"/>
    <lineage>
        <taxon>Bacteria</taxon>
        <taxon>Bacillati</taxon>
        <taxon>Actinomycetota</taxon>
        <taxon>Actinomycetes</taxon>
        <taxon>Mycobacteriales</taxon>
        <taxon>Mycobacteriaceae</taxon>
        <taxon>Mycobacterium</taxon>
    </lineage>
</organism>
<dbReference type="Pfam" id="PF00553">
    <property type="entry name" value="CBM_2"/>
    <property type="match status" value="1"/>
</dbReference>
<evidence type="ECO:0000313" key="3">
    <source>
        <dbReference type="EMBL" id="QUR69775.1"/>
    </source>
</evidence>
<evidence type="ECO:0000259" key="2">
    <source>
        <dbReference type="PROSITE" id="PS51173"/>
    </source>
</evidence>
<name>A0A975PZ03_9MYCO</name>
<dbReference type="EMBL" id="CP046600">
    <property type="protein sequence ID" value="QUR69775.1"/>
    <property type="molecule type" value="Genomic_DNA"/>
</dbReference>
<evidence type="ECO:0000256" key="1">
    <source>
        <dbReference type="SAM" id="Phobius"/>
    </source>
</evidence>
<dbReference type="SUPFAM" id="SSF49384">
    <property type="entry name" value="Carbohydrate-binding domain"/>
    <property type="match status" value="1"/>
</dbReference>
<dbReference type="Proteomes" id="UP000682202">
    <property type="component" value="Chromosome"/>
</dbReference>
<keyword evidence="4" id="KW-1185">Reference proteome</keyword>
<reference evidence="3" key="1">
    <citation type="submission" date="2019-12" db="EMBL/GenBank/DDBJ databases">
        <title>Mycobacterium spongiae sp. nov.</title>
        <authorList>
            <person name="Stinear T."/>
        </authorList>
    </citation>
    <scope>NUCLEOTIDE SEQUENCE</scope>
    <source>
        <strain evidence="3">FSD4b-SM</strain>
    </source>
</reference>
<feature type="transmembrane region" description="Helical" evidence="1">
    <location>
        <begin position="21"/>
        <end position="43"/>
    </location>
</feature>
<dbReference type="SMART" id="SM00637">
    <property type="entry name" value="CBD_II"/>
    <property type="match status" value="1"/>
</dbReference>
<feature type="domain" description="CBM2" evidence="2">
    <location>
        <begin position="37"/>
        <end position="147"/>
    </location>
</feature>
<keyword evidence="1" id="KW-1133">Transmembrane helix</keyword>
<gene>
    <name evidence="3" type="ORF">F6B93_12290</name>
</gene>
<keyword evidence="1" id="KW-0472">Membrane</keyword>
<dbReference type="InterPro" id="IPR012291">
    <property type="entry name" value="CBM2_carb-bd_dom_sf"/>
</dbReference>
<dbReference type="GO" id="GO:0005975">
    <property type="term" value="P:carbohydrate metabolic process"/>
    <property type="evidence" value="ECO:0007669"/>
    <property type="project" value="InterPro"/>
</dbReference>
<proteinExistence type="predicted"/>
<dbReference type="PROSITE" id="PS51173">
    <property type="entry name" value="CBM2"/>
    <property type="match status" value="1"/>
</dbReference>
<keyword evidence="1" id="KW-0812">Transmembrane</keyword>
<evidence type="ECO:0000313" key="4">
    <source>
        <dbReference type="Proteomes" id="UP000682202"/>
    </source>
</evidence>